<dbReference type="PANTHER" id="PTHR23342">
    <property type="entry name" value="N-ACETYLGLUTAMATE SYNTHASE"/>
    <property type="match status" value="1"/>
</dbReference>
<organism evidence="16 17">
    <name type="scientific">Parvularcula marina</name>
    <dbReference type="NCBI Taxonomy" id="2292771"/>
    <lineage>
        <taxon>Bacteria</taxon>
        <taxon>Pseudomonadati</taxon>
        <taxon>Pseudomonadota</taxon>
        <taxon>Alphaproteobacteria</taxon>
        <taxon>Parvularculales</taxon>
        <taxon>Parvularculaceae</taxon>
        <taxon>Parvularcula</taxon>
    </lineage>
</organism>
<dbReference type="PANTHER" id="PTHR23342:SF0">
    <property type="entry name" value="N-ACETYLGLUTAMATE SYNTHASE, MITOCHONDRIAL"/>
    <property type="match status" value="1"/>
</dbReference>
<evidence type="ECO:0000256" key="6">
    <source>
        <dbReference type="ARBA" id="ARBA00022679"/>
    </source>
</evidence>
<feature type="domain" description="N-acetyltransferase" evidence="15">
    <location>
        <begin position="290"/>
        <end position="436"/>
    </location>
</feature>
<evidence type="ECO:0000256" key="9">
    <source>
        <dbReference type="ARBA" id="ARBA00022840"/>
    </source>
</evidence>
<dbReference type="EC" id="2.7.2.8" evidence="2"/>
<evidence type="ECO:0000259" key="15">
    <source>
        <dbReference type="PROSITE" id="PS51731"/>
    </source>
</evidence>
<dbReference type="InterPro" id="IPR001048">
    <property type="entry name" value="Asp/Glu/Uridylate_kinase"/>
</dbReference>
<evidence type="ECO:0000256" key="4">
    <source>
        <dbReference type="ARBA" id="ARBA00022571"/>
    </source>
</evidence>
<evidence type="ECO:0000256" key="11">
    <source>
        <dbReference type="ARBA" id="ARBA00030639"/>
    </source>
</evidence>
<dbReference type="Pfam" id="PF00696">
    <property type="entry name" value="AA_kinase"/>
    <property type="match status" value="1"/>
</dbReference>
<dbReference type="Gene3D" id="3.40.1160.10">
    <property type="entry name" value="Acetylglutamate kinase-like"/>
    <property type="match status" value="1"/>
</dbReference>
<feature type="site" description="Transition state stabilizer" evidence="14">
    <location>
        <position position="42"/>
    </location>
</feature>
<feature type="binding site" evidence="13">
    <location>
        <position position="97"/>
    </location>
    <ligand>
        <name>substrate</name>
    </ligand>
</feature>
<keyword evidence="8 16" id="KW-0418">Kinase</keyword>
<keyword evidence="9" id="KW-0067">ATP-binding</keyword>
<feature type="binding site" evidence="13">
    <location>
        <begin position="75"/>
        <end position="76"/>
    </location>
    <ligand>
        <name>substrate</name>
    </ligand>
</feature>
<dbReference type="RefSeq" id="WP_116390644.1">
    <property type="nucleotide sequence ID" value="NZ_QUQO01000001.1"/>
</dbReference>
<dbReference type="SUPFAM" id="SSF53633">
    <property type="entry name" value="Carbamate kinase-like"/>
    <property type="match status" value="1"/>
</dbReference>
<dbReference type="GO" id="GO:0006526">
    <property type="term" value="P:L-arginine biosynthetic process"/>
    <property type="evidence" value="ECO:0007669"/>
    <property type="project" value="UniProtKB-UniPathway"/>
</dbReference>
<dbReference type="AlphaFoldDB" id="A0A371REY9"/>
<evidence type="ECO:0000256" key="7">
    <source>
        <dbReference type="ARBA" id="ARBA00022741"/>
    </source>
</evidence>
<dbReference type="GO" id="GO:0004042">
    <property type="term" value="F:L-glutamate N-acetyltransferase activity"/>
    <property type="evidence" value="ECO:0007669"/>
    <property type="project" value="TreeGrafter"/>
</dbReference>
<comment type="caution">
    <text evidence="16">The sequence shown here is derived from an EMBL/GenBank/DDBJ whole genome shotgun (WGS) entry which is preliminary data.</text>
</comment>
<dbReference type="GO" id="GO:0005524">
    <property type="term" value="F:ATP binding"/>
    <property type="evidence" value="ECO:0007669"/>
    <property type="project" value="UniProtKB-KW"/>
</dbReference>
<feature type="binding site" evidence="13">
    <location>
        <position position="186"/>
    </location>
    <ligand>
        <name>substrate</name>
    </ligand>
</feature>
<dbReference type="UniPathway" id="UPA00068">
    <property type="reaction ID" value="UER00107"/>
</dbReference>
<sequence>MADGPVKTALTELLGQIRDGKEIRTYLDRFGAAGGTSFAIFKLGGAVLRDDLETVAAGLALLNTVGLTPIVVHGAGPQLDEAIAAAGVDAGKKDGLRVSTPEVMDVVSTIAMRTTIALSSAIGQQGGHTAAVPPAAIRARIVDEEKYGRVGDPLAVDLETISAITDSGSIPLISNIGVDEAGRLVNINADAVARALALAFEPLKIVFVTGTGGLLDNEGDLITSINLNAELEQMIKDGTVHSGMQLKLEEIGKLLSELPPSTSVSITSPDGIVRELFTHGGQGTLVRLGEQYERHETIEDVDVPRLKRLIERAFGKTLPAGYLESLPIHRIYVSEGYRTAAVLIKLGDAVLLDKFVVDPDARGEGLTHGLWRLMIEDEPVVYWRSRQTNGFNGFYMSHADGFVRRGIWNIFWTGRPGLGEAASIIEDVVARTPSFIEDAS</sequence>
<evidence type="ECO:0000313" key="16">
    <source>
        <dbReference type="EMBL" id="RFB04016.1"/>
    </source>
</evidence>
<dbReference type="InParanoid" id="A0A371REY9"/>
<comment type="pathway">
    <text evidence="1">Amino-acid biosynthesis; L-arginine biosynthesis; N(2)-acetyl-L-ornithine from L-glutamate: step 2/4.</text>
</comment>
<dbReference type="OrthoDB" id="9803155at2"/>
<evidence type="ECO:0000256" key="5">
    <source>
        <dbReference type="ARBA" id="ARBA00022605"/>
    </source>
</evidence>
<protein>
    <recommendedName>
        <fullName evidence="3">Acetylglutamate kinase</fullName>
        <ecNumber evidence="2">2.7.2.8</ecNumber>
    </recommendedName>
    <alternativeName>
        <fullName evidence="10">N-acetyl-L-glutamate 5-phosphotransferase</fullName>
    </alternativeName>
    <alternativeName>
        <fullName evidence="11">NAG kinase</fullName>
    </alternativeName>
</protein>
<dbReference type="EMBL" id="QUQO01000001">
    <property type="protein sequence ID" value="RFB04016.1"/>
    <property type="molecule type" value="Genomic_DNA"/>
</dbReference>
<dbReference type="InterPro" id="IPR006855">
    <property type="entry name" value="Vertebrate-like_GNAT_dom"/>
</dbReference>
<evidence type="ECO:0000256" key="2">
    <source>
        <dbReference type="ARBA" id="ARBA00013065"/>
    </source>
</evidence>
<dbReference type="Pfam" id="PF04768">
    <property type="entry name" value="NAT"/>
    <property type="match status" value="1"/>
</dbReference>
<evidence type="ECO:0000256" key="13">
    <source>
        <dbReference type="PIRSR" id="PIRSR036441-50"/>
    </source>
</evidence>
<dbReference type="FunCoup" id="A0A371REY9">
    <property type="interactions" value="123"/>
</dbReference>
<dbReference type="NCBIfam" id="TIGR00761">
    <property type="entry name" value="argB"/>
    <property type="match status" value="1"/>
</dbReference>
<keyword evidence="7" id="KW-0547">Nucleotide-binding</keyword>
<name>A0A371REY9_9PROT</name>
<accession>A0A371REY9</accession>
<comment type="catalytic activity">
    <reaction evidence="12">
        <text>N-acetyl-L-glutamate + ATP = N-acetyl-L-glutamyl 5-phosphate + ADP</text>
        <dbReference type="Rhea" id="RHEA:14629"/>
        <dbReference type="ChEBI" id="CHEBI:30616"/>
        <dbReference type="ChEBI" id="CHEBI:44337"/>
        <dbReference type="ChEBI" id="CHEBI:57936"/>
        <dbReference type="ChEBI" id="CHEBI:456216"/>
        <dbReference type="EC" id="2.7.2.8"/>
    </reaction>
</comment>
<keyword evidence="4" id="KW-0055">Arginine biosynthesis</keyword>
<dbReference type="Proteomes" id="UP000264589">
    <property type="component" value="Unassembled WGS sequence"/>
</dbReference>
<evidence type="ECO:0000313" key="17">
    <source>
        <dbReference type="Proteomes" id="UP000264589"/>
    </source>
</evidence>
<dbReference type="GO" id="GO:0005737">
    <property type="term" value="C:cytoplasm"/>
    <property type="evidence" value="ECO:0007669"/>
    <property type="project" value="InterPro"/>
</dbReference>
<evidence type="ECO:0000256" key="10">
    <source>
        <dbReference type="ARBA" id="ARBA00030178"/>
    </source>
</evidence>
<dbReference type="PIRSF" id="PIRSF036441">
    <property type="entry name" value="NAGK_DUF619"/>
    <property type="match status" value="1"/>
</dbReference>
<evidence type="ECO:0000256" key="14">
    <source>
        <dbReference type="PIRSR" id="PIRSR036441-51"/>
    </source>
</evidence>
<keyword evidence="5" id="KW-0028">Amino-acid biosynthesis</keyword>
<dbReference type="InterPro" id="IPR004662">
    <property type="entry name" value="AcgluKinase_fam"/>
</dbReference>
<proteinExistence type="predicted"/>
<dbReference type="Gene3D" id="3.40.630.30">
    <property type="match status" value="1"/>
</dbReference>
<dbReference type="NCBIfam" id="NF003387">
    <property type="entry name" value="PRK04531.1-2"/>
    <property type="match status" value="1"/>
</dbReference>
<keyword evidence="17" id="KW-1185">Reference proteome</keyword>
<evidence type="ECO:0000256" key="8">
    <source>
        <dbReference type="ARBA" id="ARBA00022777"/>
    </source>
</evidence>
<gene>
    <name evidence="16" type="ORF">DX908_01175</name>
</gene>
<dbReference type="GO" id="GO:0003991">
    <property type="term" value="F:acetylglutamate kinase activity"/>
    <property type="evidence" value="ECO:0007669"/>
    <property type="project" value="UniProtKB-EC"/>
</dbReference>
<dbReference type="PROSITE" id="PS51731">
    <property type="entry name" value="GNAT_NAGS"/>
    <property type="match status" value="1"/>
</dbReference>
<evidence type="ECO:0000256" key="1">
    <source>
        <dbReference type="ARBA" id="ARBA00004828"/>
    </source>
</evidence>
<evidence type="ECO:0000256" key="12">
    <source>
        <dbReference type="ARBA" id="ARBA00048141"/>
    </source>
</evidence>
<dbReference type="InterPro" id="IPR011242">
    <property type="entry name" value="ArgB_GNAT"/>
</dbReference>
<reference evidence="16 17" key="1">
    <citation type="submission" date="2018-08" db="EMBL/GenBank/DDBJ databases">
        <title>Parvularcula sp. SM1705, isolated from surface water of the South Sea China.</title>
        <authorList>
            <person name="Sun L."/>
        </authorList>
    </citation>
    <scope>NUCLEOTIDE SEQUENCE [LARGE SCALE GENOMIC DNA]</scope>
    <source>
        <strain evidence="16 17">SM1705</strain>
    </source>
</reference>
<keyword evidence="6 16" id="KW-0808">Transferase</keyword>
<dbReference type="InterPro" id="IPR036393">
    <property type="entry name" value="AceGlu_kinase-like_sf"/>
</dbReference>
<evidence type="ECO:0000256" key="3">
    <source>
        <dbReference type="ARBA" id="ARBA00021197"/>
    </source>
</evidence>
<feature type="site" description="Transition state stabilizer" evidence="14">
    <location>
        <position position="247"/>
    </location>
</feature>